<accession>A0A2N6K5T3</accession>
<proteinExistence type="predicted"/>
<dbReference type="Proteomes" id="UP000235036">
    <property type="component" value="Unassembled WGS sequence"/>
</dbReference>
<reference evidence="1 2" key="1">
    <citation type="submission" date="2017-08" db="EMBL/GenBank/DDBJ databases">
        <title>Genomes of Fischerella (Mastigocladus) sp. strains.</title>
        <authorList>
            <person name="Miller S.R."/>
        </authorList>
    </citation>
    <scope>NUCLEOTIDE SEQUENCE [LARGE SCALE GENOMIC DNA]</scope>
    <source>
        <strain evidence="1 2">CCMEE 5323</strain>
    </source>
</reference>
<protein>
    <submittedName>
        <fullName evidence="1">Uncharacterized protein</fullName>
    </submittedName>
</protein>
<dbReference type="AlphaFoldDB" id="A0A2N6K5T3"/>
<evidence type="ECO:0000313" key="1">
    <source>
        <dbReference type="EMBL" id="PLZ92052.1"/>
    </source>
</evidence>
<name>A0A2N6K5T3_FISMU</name>
<keyword evidence="2" id="KW-1185">Reference proteome</keyword>
<organism evidence="1 2">
    <name type="scientific">Fischerella muscicola CCMEE 5323</name>
    <dbReference type="NCBI Taxonomy" id="2019572"/>
    <lineage>
        <taxon>Bacteria</taxon>
        <taxon>Bacillati</taxon>
        <taxon>Cyanobacteriota</taxon>
        <taxon>Cyanophyceae</taxon>
        <taxon>Nostocales</taxon>
        <taxon>Hapalosiphonaceae</taxon>
        <taxon>Fischerella</taxon>
    </lineage>
</organism>
<comment type="caution">
    <text evidence="1">The sequence shown here is derived from an EMBL/GenBank/DDBJ whole genome shotgun (WGS) entry which is preliminary data.</text>
</comment>
<gene>
    <name evidence="1" type="ORF">CEN44_07000</name>
</gene>
<dbReference type="EMBL" id="NRQW01000140">
    <property type="protein sequence ID" value="PLZ92052.1"/>
    <property type="molecule type" value="Genomic_DNA"/>
</dbReference>
<dbReference type="RefSeq" id="WP_016868976.1">
    <property type="nucleotide sequence ID" value="NZ_CAWNVR010000219.1"/>
</dbReference>
<evidence type="ECO:0000313" key="2">
    <source>
        <dbReference type="Proteomes" id="UP000235036"/>
    </source>
</evidence>
<dbReference type="InterPro" id="IPR025478">
    <property type="entry name" value="COP23"/>
</dbReference>
<sequence>MKLGLFNQGLTKVVVTSLATLTTATIIHQPTYAQGTSFYCGTSKYRNQSVPATFARTQDGRNVAMIRWLHTNYFSSNWTPQVRCQEVARRFQKNYDNGMLRRINTGTLKGQPVVCAAIKQSDPCTDSTLLFTLNRNVNPEKALKMLMDRRGLASGNAFVSRGKKNNSPFSVEFDSYIQGATVESSNPNPENSSTP</sequence>
<dbReference type="Pfam" id="PF14218">
    <property type="entry name" value="COP23"/>
    <property type="match status" value="1"/>
</dbReference>